<dbReference type="SUPFAM" id="SSF49503">
    <property type="entry name" value="Cupredoxins"/>
    <property type="match status" value="1"/>
</dbReference>
<dbReference type="GO" id="GO:0009055">
    <property type="term" value="F:electron transfer activity"/>
    <property type="evidence" value="ECO:0007669"/>
    <property type="project" value="InterPro"/>
</dbReference>
<dbReference type="PANTHER" id="PTHR33021">
    <property type="entry name" value="BLUE COPPER PROTEIN"/>
    <property type="match status" value="1"/>
</dbReference>
<dbReference type="PANTHER" id="PTHR33021:SF490">
    <property type="entry name" value="PLASTOCYANIN-LIKE DOMAIN PROTEIN"/>
    <property type="match status" value="1"/>
</dbReference>
<evidence type="ECO:0000259" key="1">
    <source>
        <dbReference type="PROSITE" id="PS51485"/>
    </source>
</evidence>
<keyword evidence="3" id="KW-1185">Reference proteome</keyword>
<evidence type="ECO:0000313" key="3">
    <source>
        <dbReference type="Proteomes" id="UP000289340"/>
    </source>
</evidence>
<keyword evidence="2" id="KW-0012">Acyltransferase</keyword>
<dbReference type="Proteomes" id="UP000289340">
    <property type="component" value="Chromosome 6"/>
</dbReference>
<dbReference type="EC" id="2.3.1.20" evidence="2"/>
<dbReference type="AlphaFoldDB" id="A0A445KFJ4"/>
<feature type="non-terminal residue" evidence="2">
    <location>
        <position position="1"/>
    </location>
</feature>
<keyword evidence="2" id="KW-0808">Transferase</keyword>
<accession>A0A445KFJ4</accession>
<dbReference type="Pfam" id="PF06974">
    <property type="entry name" value="WS_DGAT_C"/>
    <property type="match status" value="1"/>
</dbReference>
<feature type="domain" description="Phytocyanin" evidence="1">
    <location>
        <begin position="145"/>
        <end position="211"/>
    </location>
</feature>
<reference evidence="2 3" key="1">
    <citation type="submission" date="2018-09" db="EMBL/GenBank/DDBJ databases">
        <title>A high-quality reference genome of wild soybean provides a powerful tool to mine soybean genomes.</title>
        <authorList>
            <person name="Xie M."/>
            <person name="Chung C.Y.L."/>
            <person name="Li M.-W."/>
            <person name="Wong F.-L."/>
            <person name="Chan T.-F."/>
            <person name="Lam H.-M."/>
        </authorList>
    </citation>
    <scope>NUCLEOTIDE SEQUENCE [LARGE SCALE GENOMIC DNA]</scope>
    <source>
        <strain evidence="3">cv. W05</strain>
        <tissue evidence="2">Hypocotyl of etiolated seedlings</tissue>
    </source>
</reference>
<dbReference type="InterPro" id="IPR008972">
    <property type="entry name" value="Cupredoxin"/>
</dbReference>
<sequence length="270" mass="29298">AVAKHIYGTLRNSSVVVSNLVGPIEPMVLANHPVKGLYFTMTGGPESINIAAISYTRTLRITLKTKKGFIDEKFKFCAVKAFEVISKAAMAIPNKSKFKGTAKPHFGVAEERDNHVTVREARQARQRGVVCEEIGVYGRTKLGDFKYNKGIDSVVVVKKEDFDSCNTNNPIQKMDGGDSTFQLSNSDLFYFISGNLNNCKNGQKLNIVLVMAVRQPMPKAAPPPASILPPQKILATDLTSPTPTTDKSGSGRVGVSVGIVFMFIAFVGLV</sequence>
<dbReference type="EMBL" id="QZWG01000006">
    <property type="protein sequence ID" value="RZC09646.1"/>
    <property type="molecule type" value="Genomic_DNA"/>
</dbReference>
<dbReference type="GO" id="GO:0005886">
    <property type="term" value="C:plasma membrane"/>
    <property type="evidence" value="ECO:0007669"/>
    <property type="project" value="TreeGrafter"/>
</dbReference>
<protein>
    <submittedName>
        <fullName evidence="2">Early nodulin-like protein 2</fullName>
        <ecNumber evidence="2">2.3.1.20</ecNumber>
    </submittedName>
</protein>
<dbReference type="InterPro" id="IPR009721">
    <property type="entry name" value="O-acyltransferase_WSD1_C"/>
</dbReference>
<dbReference type="Pfam" id="PF02298">
    <property type="entry name" value="Cu_bind_like"/>
    <property type="match status" value="1"/>
</dbReference>
<dbReference type="GO" id="GO:0004144">
    <property type="term" value="F:diacylglycerol O-acyltransferase activity"/>
    <property type="evidence" value="ECO:0007669"/>
    <property type="project" value="UniProtKB-EC"/>
</dbReference>
<organism evidence="2 3">
    <name type="scientific">Glycine soja</name>
    <name type="common">Wild soybean</name>
    <dbReference type="NCBI Taxonomy" id="3848"/>
    <lineage>
        <taxon>Eukaryota</taxon>
        <taxon>Viridiplantae</taxon>
        <taxon>Streptophyta</taxon>
        <taxon>Embryophyta</taxon>
        <taxon>Tracheophyta</taxon>
        <taxon>Spermatophyta</taxon>
        <taxon>Magnoliopsida</taxon>
        <taxon>eudicotyledons</taxon>
        <taxon>Gunneridae</taxon>
        <taxon>Pentapetalae</taxon>
        <taxon>rosids</taxon>
        <taxon>fabids</taxon>
        <taxon>Fabales</taxon>
        <taxon>Fabaceae</taxon>
        <taxon>Papilionoideae</taxon>
        <taxon>50 kb inversion clade</taxon>
        <taxon>NPAAA clade</taxon>
        <taxon>indigoferoid/millettioid clade</taxon>
        <taxon>Phaseoleae</taxon>
        <taxon>Glycine</taxon>
        <taxon>Glycine subgen. Soja</taxon>
    </lineage>
</organism>
<dbReference type="PROSITE" id="PS51485">
    <property type="entry name" value="PHYTOCYANIN"/>
    <property type="match status" value="1"/>
</dbReference>
<dbReference type="Gene3D" id="2.60.40.420">
    <property type="entry name" value="Cupredoxins - blue copper proteins"/>
    <property type="match status" value="1"/>
</dbReference>
<gene>
    <name evidence="2" type="ORF">D0Y65_016125</name>
</gene>
<name>A0A445KFJ4_GLYSO</name>
<dbReference type="InterPro" id="IPR003245">
    <property type="entry name" value="Phytocyanin_dom"/>
</dbReference>
<proteinExistence type="predicted"/>
<dbReference type="InterPro" id="IPR039391">
    <property type="entry name" value="Phytocyanin-like"/>
</dbReference>
<comment type="caution">
    <text evidence="2">The sequence shown here is derived from an EMBL/GenBank/DDBJ whole genome shotgun (WGS) entry which is preliminary data.</text>
</comment>
<evidence type="ECO:0000313" key="2">
    <source>
        <dbReference type="EMBL" id="RZC09646.1"/>
    </source>
</evidence>